<dbReference type="PANTHER" id="PTHR30329:SF21">
    <property type="entry name" value="LIPOPROTEIN YIAD-RELATED"/>
    <property type="match status" value="1"/>
</dbReference>
<evidence type="ECO:0000256" key="2">
    <source>
        <dbReference type="ARBA" id="ARBA00023136"/>
    </source>
</evidence>
<dbReference type="AlphaFoldDB" id="A0A1T4Y528"/>
<dbReference type="PANTHER" id="PTHR30329">
    <property type="entry name" value="STATOR ELEMENT OF FLAGELLAR MOTOR COMPLEX"/>
    <property type="match status" value="1"/>
</dbReference>
<protein>
    <submittedName>
        <fullName evidence="7">Outer membrane protein OmpA</fullName>
    </submittedName>
</protein>
<keyword evidence="2 4" id="KW-0472">Membrane</keyword>
<dbReference type="PRINTS" id="PR01021">
    <property type="entry name" value="OMPADOMAIN"/>
</dbReference>
<evidence type="ECO:0000256" key="3">
    <source>
        <dbReference type="ARBA" id="ARBA00023237"/>
    </source>
</evidence>
<evidence type="ECO:0000313" key="8">
    <source>
        <dbReference type="Proteomes" id="UP000190774"/>
    </source>
</evidence>
<evidence type="ECO:0000256" key="1">
    <source>
        <dbReference type="ARBA" id="ARBA00004442"/>
    </source>
</evidence>
<dbReference type="EMBL" id="FUYE01000007">
    <property type="protein sequence ID" value="SKA96753.1"/>
    <property type="molecule type" value="Genomic_DNA"/>
</dbReference>
<organism evidence="7 8">
    <name type="scientific">Prosthecobacter debontii</name>
    <dbReference type="NCBI Taxonomy" id="48467"/>
    <lineage>
        <taxon>Bacteria</taxon>
        <taxon>Pseudomonadati</taxon>
        <taxon>Verrucomicrobiota</taxon>
        <taxon>Verrucomicrobiia</taxon>
        <taxon>Verrucomicrobiales</taxon>
        <taxon>Verrucomicrobiaceae</taxon>
        <taxon>Prosthecobacter</taxon>
    </lineage>
</organism>
<dbReference type="Pfam" id="PF00691">
    <property type="entry name" value="OmpA"/>
    <property type="match status" value="1"/>
</dbReference>
<proteinExistence type="predicted"/>
<keyword evidence="3" id="KW-0998">Cell outer membrane</keyword>
<evidence type="ECO:0000256" key="4">
    <source>
        <dbReference type="PROSITE-ProRule" id="PRU00473"/>
    </source>
</evidence>
<comment type="subcellular location">
    <subcellularLocation>
        <location evidence="1">Cell outer membrane</location>
    </subcellularLocation>
</comment>
<dbReference type="GO" id="GO:0009279">
    <property type="term" value="C:cell outer membrane"/>
    <property type="evidence" value="ECO:0007669"/>
    <property type="project" value="UniProtKB-SubCell"/>
</dbReference>
<accession>A0A1T4Y528</accession>
<feature type="domain" description="OmpA-like" evidence="6">
    <location>
        <begin position="246"/>
        <end position="362"/>
    </location>
</feature>
<dbReference type="PROSITE" id="PS51123">
    <property type="entry name" value="OMPA_2"/>
    <property type="match status" value="1"/>
</dbReference>
<reference evidence="8" key="1">
    <citation type="submission" date="2017-02" db="EMBL/GenBank/DDBJ databases">
        <authorList>
            <person name="Varghese N."/>
            <person name="Submissions S."/>
        </authorList>
    </citation>
    <scope>NUCLEOTIDE SEQUENCE [LARGE SCALE GENOMIC DNA]</scope>
    <source>
        <strain evidence="8">ATCC 700200</strain>
    </source>
</reference>
<dbReference type="SUPFAM" id="SSF103088">
    <property type="entry name" value="OmpA-like"/>
    <property type="match status" value="1"/>
</dbReference>
<keyword evidence="8" id="KW-1185">Reference proteome</keyword>
<dbReference type="OrthoDB" id="9815217at2"/>
<name>A0A1T4Y528_9BACT</name>
<sequence>MKFGSLLRLRMKILSSHWLVVASVFVSSLAFTQTSPEFTRDKPGSKDHPILKRIEGSVILNYATKKFDSHQVALGPVIFDYAEQKTKDWKKIDVEGARTTLFYREPADASTLECLRSYQNDLKEKGFEVLFEGYSGGKPQEDGNTLDNGYGRFLAAVYQTEKDYGLQEYTMPGADDFRYTAMKKTGEGGAGDIYVTIFTAAVTDSWKDPEKGILAGTVVARVDVIETKAMENRMVMVKADEMEKQITTTGRVALYGIYFDTNKATLKPESDTALAEVQKLMSSDPEIKLLVVGHTDNVGEFEFNRDLSNRRAAAVVEALISRYGISTQRLFPFGCSFASPAAPNANEDGRAKNRRVELVKWN</sequence>
<dbReference type="InterPro" id="IPR036737">
    <property type="entry name" value="OmpA-like_sf"/>
</dbReference>
<dbReference type="Gene3D" id="3.30.1330.60">
    <property type="entry name" value="OmpA-like domain"/>
    <property type="match status" value="1"/>
</dbReference>
<dbReference type="InterPro" id="IPR050330">
    <property type="entry name" value="Bact_OuterMem_StrucFunc"/>
</dbReference>
<dbReference type="CDD" id="cd07185">
    <property type="entry name" value="OmpA_C-like"/>
    <property type="match status" value="1"/>
</dbReference>
<keyword evidence="5" id="KW-0732">Signal</keyword>
<evidence type="ECO:0000256" key="5">
    <source>
        <dbReference type="SAM" id="SignalP"/>
    </source>
</evidence>
<gene>
    <name evidence="7" type="ORF">SAMN02745166_02462</name>
</gene>
<dbReference type="STRING" id="48467.SAMN02745166_02462"/>
<feature type="signal peptide" evidence="5">
    <location>
        <begin position="1"/>
        <end position="32"/>
    </location>
</feature>
<dbReference type="InterPro" id="IPR006665">
    <property type="entry name" value="OmpA-like"/>
</dbReference>
<evidence type="ECO:0000259" key="6">
    <source>
        <dbReference type="PROSITE" id="PS51123"/>
    </source>
</evidence>
<feature type="chain" id="PRO_5013250574" evidence="5">
    <location>
        <begin position="33"/>
        <end position="362"/>
    </location>
</feature>
<dbReference type="InterPro" id="IPR006664">
    <property type="entry name" value="OMP_bac"/>
</dbReference>
<evidence type="ECO:0000313" key="7">
    <source>
        <dbReference type="EMBL" id="SKA96753.1"/>
    </source>
</evidence>
<dbReference type="Proteomes" id="UP000190774">
    <property type="component" value="Unassembled WGS sequence"/>
</dbReference>